<reference evidence="8 9" key="1">
    <citation type="submission" date="2020-04" db="EMBL/GenBank/DDBJ databases">
        <title>Genomic insights into acetone-butanol-ethanol (ABE) fermentation by sequencing solventogenic clostridia strains.</title>
        <authorList>
            <person name="Brown S."/>
        </authorList>
    </citation>
    <scope>NUCLEOTIDE SEQUENCE [LARGE SCALE GENOMIC DNA]</scope>
    <source>
        <strain evidence="8 9">DJ011</strain>
    </source>
</reference>
<dbReference type="Pfam" id="PF01012">
    <property type="entry name" value="ETF"/>
    <property type="match status" value="1"/>
</dbReference>
<dbReference type="InterPro" id="IPR014731">
    <property type="entry name" value="ETF_asu_C"/>
</dbReference>
<comment type="caution">
    <text evidence="8">The sequence shown here is derived from an EMBL/GenBank/DDBJ whole genome shotgun (WGS) entry which is preliminary data.</text>
</comment>
<dbReference type="InterPro" id="IPR014729">
    <property type="entry name" value="Rossmann-like_a/b/a_fold"/>
</dbReference>
<dbReference type="GO" id="GO:0050660">
    <property type="term" value="F:flavin adenine dinucleotide binding"/>
    <property type="evidence" value="ECO:0007669"/>
    <property type="project" value="InterPro"/>
</dbReference>
<evidence type="ECO:0000256" key="6">
    <source>
        <dbReference type="PIRSR" id="PIRSR000089-1"/>
    </source>
</evidence>
<dbReference type="SUPFAM" id="SSF52402">
    <property type="entry name" value="Adenine nucleotide alpha hydrolases-like"/>
    <property type="match status" value="1"/>
</dbReference>
<dbReference type="InterPro" id="IPR033947">
    <property type="entry name" value="ETF_alpha_N"/>
</dbReference>
<evidence type="ECO:0000256" key="4">
    <source>
        <dbReference type="ARBA" id="ARBA00022827"/>
    </source>
</evidence>
<dbReference type="PANTHER" id="PTHR43153">
    <property type="entry name" value="ELECTRON TRANSFER FLAVOPROTEIN ALPHA"/>
    <property type="match status" value="1"/>
</dbReference>
<feature type="binding site" evidence="6">
    <location>
        <begin position="263"/>
        <end position="267"/>
    </location>
    <ligand>
        <name>FAD</name>
        <dbReference type="ChEBI" id="CHEBI:57692"/>
    </ligand>
</feature>
<organism evidence="8 9">
    <name type="scientific">Clostridium tetanomorphum</name>
    <dbReference type="NCBI Taxonomy" id="1553"/>
    <lineage>
        <taxon>Bacteria</taxon>
        <taxon>Bacillati</taxon>
        <taxon>Bacillota</taxon>
        <taxon>Clostridia</taxon>
        <taxon>Eubacteriales</taxon>
        <taxon>Clostridiaceae</taxon>
        <taxon>Clostridium</taxon>
    </lineage>
</organism>
<feature type="binding site" evidence="6">
    <location>
        <position position="301"/>
    </location>
    <ligand>
        <name>FAD</name>
        <dbReference type="ChEBI" id="CHEBI:57692"/>
    </ligand>
</feature>
<dbReference type="InterPro" id="IPR001308">
    <property type="entry name" value="ETF_a/FixB"/>
</dbReference>
<dbReference type="Gene3D" id="3.40.50.620">
    <property type="entry name" value="HUPs"/>
    <property type="match status" value="1"/>
</dbReference>
<evidence type="ECO:0000259" key="7">
    <source>
        <dbReference type="SMART" id="SM00893"/>
    </source>
</evidence>
<proteinExistence type="inferred from homology"/>
<feature type="domain" description="Electron transfer flavoprotein alpha/beta-subunit N-terminal" evidence="7">
    <location>
        <begin position="11"/>
        <end position="203"/>
    </location>
</feature>
<sequence length="347" mass="38263">MGKDISNYKGVWVFAEQREGKLLNIALELLGEGRKIADKLGVKLTSILLGDKLDIMAKELIEYGADKVICVEDNFLKVYSTEVYTRVISSLINERKPEIVLIGATSIGRDLGPRLAARLKTGLTADCTKLEIDEQNGEFLQTRPAFGGNLMATIICPKHRPQMSTVRPGVMKKPKYNANRIGKIEKIPFNLCEDDKNAIVLEIVKRERQEVELAKADVIVSGGRGLGDKEGFQLIRKLAKRLKGEVGASRAAVDSGWIEQPHQVGQTGKTVRPKLYIACGISGAIQHLAGMKESDLIIAINKDKNAPIFKVAHYGIIGDLYEVIPALIEALEHSEDILETFITHLNI</sequence>
<evidence type="ECO:0000256" key="1">
    <source>
        <dbReference type="ARBA" id="ARBA00005817"/>
    </source>
</evidence>
<dbReference type="GO" id="GO:0009055">
    <property type="term" value="F:electron transfer activity"/>
    <property type="evidence" value="ECO:0007669"/>
    <property type="project" value="InterPro"/>
</dbReference>
<evidence type="ECO:0000256" key="3">
    <source>
        <dbReference type="ARBA" id="ARBA00022630"/>
    </source>
</evidence>
<dbReference type="PIRSF" id="PIRSF000089">
    <property type="entry name" value="Electra_flavoP_a"/>
    <property type="match status" value="1"/>
</dbReference>
<dbReference type="CDD" id="cd01715">
    <property type="entry name" value="ETF_alpha"/>
    <property type="match status" value="1"/>
</dbReference>
<keyword evidence="9" id="KW-1185">Reference proteome</keyword>
<dbReference type="InterPro" id="IPR029035">
    <property type="entry name" value="DHS-like_NAD/FAD-binding_dom"/>
</dbReference>
<name>A0A923E6E1_CLOTT</name>
<dbReference type="AlphaFoldDB" id="A0A923E6E1"/>
<dbReference type="PANTHER" id="PTHR43153:SF1">
    <property type="entry name" value="ELECTRON TRANSFER FLAVOPROTEIN SUBUNIT ALPHA, MITOCHONDRIAL"/>
    <property type="match status" value="1"/>
</dbReference>
<feature type="binding site" evidence="6">
    <location>
        <position position="224"/>
    </location>
    <ligand>
        <name>FAD</name>
        <dbReference type="ChEBI" id="CHEBI:57692"/>
    </ligand>
</feature>
<dbReference type="InterPro" id="IPR018206">
    <property type="entry name" value="ETF_asu_C_CS"/>
</dbReference>
<accession>A0A923E6E1</accession>
<evidence type="ECO:0000256" key="2">
    <source>
        <dbReference type="ARBA" id="ARBA00022448"/>
    </source>
</evidence>
<dbReference type="EMBL" id="JAAZWO010000005">
    <property type="protein sequence ID" value="MBC2397305.1"/>
    <property type="molecule type" value="Genomic_DNA"/>
</dbReference>
<keyword evidence="3" id="KW-0285">Flavoprotein</keyword>
<dbReference type="FunFam" id="3.40.50.1220:FF:000001">
    <property type="entry name" value="Electron transfer flavoprotein, alpha subunit"/>
    <property type="match status" value="1"/>
</dbReference>
<dbReference type="Proteomes" id="UP000563151">
    <property type="component" value="Unassembled WGS sequence"/>
</dbReference>
<comment type="similarity">
    <text evidence="1">Belongs to the ETF alpha-subunit/FixB family.</text>
</comment>
<dbReference type="GO" id="GO:0033539">
    <property type="term" value="P:fatty acid beta-oxidation using acyl-CoA dehydrogenase"/>
    <property type="evidence" value="ECO:0007669"/>
    <property type="project" value="TreeGrafter"/>
</dbReference>
<dbReference type="Gene3D" id="3.40.50.1220">
    <property type="entry name" value="TPP-binding domain"/>
    <property type="match status" value="1"/>
</dbReference>
<feature type="binding site" evidence="6">
    <location>
        <begin position="249"/>
        <end position="250"/>
    </location>
    <ligand>
        <name>FAD</name>
        <dbReference type="ChEBI" id="CHEBI:57692"/>
    </ligand>
</feature>
<gene>
    <name evidence="8" type="ORF">HGG79_05880</name>
</gene>
<dbReference type="InterPro" id="IPR014730">
    <property type="entry name" value="ETF_a/b_N"/>
</dbReference>
<evidence type="ECO:0000313" key="9">
    <source>
        <dbReference type="Proteomes" id="UP000563151"/>
    </source>
</evidence>
<protein>
    <submittedName>
        <fullName evidence="8">Electron transfer flavoprotein subunit alpha/FixB family protein</fullName>
    </submittedName>
</protein>
<dbReference type="PROSITE" id="PS00696">
    <property type="entry name" value="ETF_ALPHA"/>
    <property type="match status" value="1"/>
</dbReference>
<evidence type="ECO:0000313" key="8">
    <source>
        <dbReference type="EMBL" id="MBC2397305.1"/>
    </source>
</evidence>
<keyword evidence="2" id="KW-0813">Transport</keyword>
<comment type="cofactor">
    <cofactor evidence="6">
        <name>FAD</name>
        <dbReference type="ChEBI" id="CHEBI:57692"/>
    </cofactor>
    <text evidence="6">Binds 1 FAD per dimer.</text>
</comment>
<dbReference type="RefSeq" id="WP_035144331.1">
    <property type="nucleotide sequence ID" value="NZ_JAAZWO010000005.1"/>
</dbReference>
<keyword evidence="4 6" id="KW-0274">FAD</keyword>
<evidence type="ECO:0000256" key="5">
    <source>
        <dbReference type="ARBA" id="ARBA00022982"/>
    </source>
</evidence>
<dbReference type="SUPFAM" id="SSF52467">
    <property type="entry name" value="DHS-like NAD/FAD-binding domain"/>
    <property type="match status" value="1"/>
</dbReference>
<dbReference type="SMART" id="SM00893">
    <property type="entry name" value="ETF"/>
    <property type="match status" value="1"/>
</dbReference>
<dbReference type="Pfam" id="PF00766">
    <property type="entry name" value="ETF_alpha"/>
    <property type="match status" value="1"/>
</dbReference>
<keyword evidence="5" id="KW-0249">Electron transport</keyword>
<feature type="binding site" evidence="6">
    <location>
        <begin position="280"/>
        <end position="287"/>
    </location>
    <ligand>
        <name>FAD</name>
        <dbReference type="ChEBI" id="CHEBI:57692"/>
    </ligand>
</feature>